<accession>A0AAD3S5T6</accession>
<keyword evidence="1" id="KW-0812">Transmembrane</keyword>
<dbReference type="EMBL" id="BSYO01000005">
    <property type="protein sequence ID" value="GMH04973.1"/>
    <property type="molecule type" value="Genomic_DNA"/>
</dbReference>
<organism evidence="2 3">
    <name type="scientific">Nepenthes gracilis</name>
    <name type="common">Slender pitcher plant</name>
    <dbReference type="NCBI Taxonomy" id="150966"/>
    <lineage>
        <taxon>Eukaryota</taxon>
        <taxon>Viridiplantae</taxon>
        <taxon>Streptophyta</taxon>
        <taxon>Embryophyta</taxon>
        <taxon>Tracheophyta</taxon>
        <taxon>Spermatophyta</taxon>
        <taxon>Magnoliopsida</taxon>
        <taxon>eudicotyledons</taxon>
        <taxon>Gunneridae</taxon>
        <taxon>Pentapetalae</taxon>
        <taxon>Caryophyllales</taxon>
        <taxon>Nepenthaceae</taxon>
        <taxon>Nepenthes</taxon>
    </lineage>
</organism>
<name>A0AAD3S5T6_NEPGR</name>
<evidence type="ECO:0000313" key="3">
    <source>
        <dbReference type="Proteomes" id="UP001279734"/>
    </source>
</evidence>
<dbReference type="AlphaFoldDB" id="A0AAD3S5T6"/>
<keyword evidence="3" id="KW-1185">Reference proteome</keyword>
<comment type="caution">
    <text evidence="2">The sequence shown here is derived from an EMBL/GenBank/DDBJ whole genome shotgun (WGS) entry which is preliminary data.</text>
</comment>
<protein>
    <submittedName>
        <fullName evidence="2">Uncharacterized protein</fullName>
    </submittedName>
</protein>
<feature type="transmembrane region" description="Helical" evidence="1">
    <location>
        <begin position="20"/>
        <end position="39"/>
    </location>
</feature>
<reference evidence="2" key="1">
    <citation type="submission" date="2023-05" db="EMBL/GenBank/DDBJ databases">
        <title>Nepenthes gracilis genome sequencing.</title>
        <authorList>
            <person name="Fukushima K."/>
        </authorList>
    </citation>
    <scope>NUCLEOTIDE SEQUENCE</scope>
    <source>
        <strain evidence="2">SING2019-196</strain>
    </source>
</reference>
<proteinExistence type="predicted"/>
<evidence type="ECO:0000313" key="2">
    <source>
        <dbReference type="EMBL" id="GMH04973.1"/>
    </source>
</evidence>
<keyword evidence="1" id="KW-0472">Membrane</keyword>
<sequence>MTVWALLTWPEAWGGWAGPMFIGPLPFALCWRLWVLLVATKGACSRCCGHFALLMWSVNSVFILRPVDVDCLLSVSSRGREADGALWSNWNRGPTGLLTWQFAVAY</sequence>
<keyword evidence="1" id="KW-1133">Transmembrane helix</keyword>
<gene>
    <name evidence="2" type="ORF">Nepgr_006813</name>
</gene>
<dbReference type="Proteomes" id="UP001279734">
    <property type="component" value="Unassembled WGS sequence"/>
</dbReference>
<evidence type="ECO:0000256" key="1">
    <source>
        <dbReference type="SAM" id="Phobius"/>
    </source>
</evidence>